<comment type="similarity">
    <text evidence="1 8">Belongs to the paraoxonase family.</text>
</comment>
<proteinExistence type="inferred from homology"/>
<keyword evidence="3 7" id="KW-1015">Disulfide bond</keyword>
<organism evidence="10 11">
    <name type="scientific">Acrobeloides nanus</name>
    <dbReference type="NCBI Taxonomy" id="290746"/>
    <lineage>
        <taxon>Eukaryota</taxon>
        <taxon>Metazoa</taxon>
        <taxon>Ecdysozoa</taxon>
        <taxon>Nematoda</taxon>
        <taxon>Chromadorea</taxon>
        <taxon>Rhabditida</taxon>
        <taxon>Tylenchina</taxon>
        <taxon>Cephalobomorpha</taxon>
        <taxon>Cephaloboidea</taxon>
        <taxon>Cephalobidae</taxon>
        <taxon>Acrobeloides</taxon>
    </lineage>
</organism>
<keyword evidence="6 8" id="KW-0479">Metal-binding</keyword>
<evidence type="ECO:0000313" key="11">
    <source>
        <dbReference type="WBParaSite" id="ACRNAN_Path_1220.g4737.t1"/>
    </source>
</evidence>
<dbReference type="Pfam" id="PF01731">
    <property type="entry name" value="Arylesterase"/>
    <property type="match status" value="1"/>
</dbReference>
<dbReference type="InterPro" id="IPR002640">
    <property type="entry name" value="Arylesterase"/>
</dbReference>
<protein>
    <recommendedName>
        <fullName evidence="8">Paraoxonase</fullName>
        <ecNumber evidence="8">3.1.1.2</ecNumber>
    </recommendedName>
</protein>
<feature type="binding site" evidence="6">
    <location>
        <position position="53"/>
    </location>
    <ligand>
        <name>Ca(2+)</name>
        <dbReference type="ChEBI" id="CHEBI:29108"/>
        <label>1</label>
        <note>catalytic</note>
    </ligand>
</feature>
<evidence type="ECO:0000256" key="9">
    <source>
        <dbReference type="SAM" id="Phobius"/>
    </source>
</evidence>
<name>A0A914BXM8_9BILA</name>
<dbReference type="Proteomes" id="UP000887540">
    <property type="component" value="Unplaced"/>
</dbReference>
<dbReference type="SUPFAM" id="SSF63829">
    <property type="entry name" value="Calcium-dependent phosphotriesterase"/>
    <property type="match status" value="1"/>
</dbReference>
<keyword evidence="6 8" id="KW-0106">Calcium</keyword>
<keyword evidence="4 8" id="KW-0325">Glycoprotein</keyword>
<evidence type="ECO:0000256" key="8">
    <source>
        <dbReference type="RuleBase" id="RU368025"/>
    </source>
</evidence>
<dbReference type="GO" id="GO:0046872">
    <property type="term" value="F:metal ion binding"/>
    <property type="evidence" value="ECO:0007669"/>
    <property type="project" value="UniProtKB-KW"/>
</dbReference>
<dbReference type="InterPro" id="IPR011042">
    <property type="entry name" value="6-blade_b-propeller_TolB-like"/>
</dbReference>
<dbReference type="GO" id="GO:0004064">
    <property type="term" value="F:arylesterase activity"/>
    <property type="evidence" value="ECO:0007669"/>
    <property type="project" value="UniProtKB-UniRule"/>
</dbReference>
<dbReference type="InterPro" id="IPR051288">
    <property type="entry name" value="Serum_paraoxonase/arylesterase"/>
</dbReference>
<keyword evidence="2 8" id="KW-0378">Hydrolase</keyword>
<keyword evidence="9" id="KW-0812">Transmembrane</keyword>
<feature type="active site" description="Proton acceptor" evidence="5">
    <location>
        <position position="106"/>
    </location>
</feature>
<sequence>MKAQNFYFAFPIAGVLSYLVIHTFYYLDINKRTYNHVPGECSYTYSLQSGASDFEIYNGTLFCSTGLDLNNASNSSGALFAWNLAEREAYQLELVSKKPPKNFNPHGISIYGRSLMAVNIRDEQFDSIEIFRLPTNYPYRRIKHIKTVENPLMTGLRDVVAVSENQFYATNRHYFRGKTMKKFEFLTNLRLGSVIFYDGHKIHLVLTRIATPTGIVFDHKKKHLYVASYTDEKILIYDANGTELTKINEIHLGTAPYFLIYEQSTLTFYVAAHPVKMRYFFYENSPDQFMCPTQVLQIKKKFKKDKWSFTQLFSNDGATISGGTIAWKTPQQKLLIGNIHTGILSCDLTAV</sequence>
<reference evidence="11" key="1">
    <citation type="submission" date="2022-11" db="UniProtKB">
        <authorList>
            <consortium name="WormBaseParasite"/>
        </authorList>
    </citation>
    <scope>IDENTIFICATION</scope>
</reference>
<evidence type="ECO:0000256" key="7">
    <source>
        <dbReference type="PIRSR" id="PIRSR602640-3"/>
    </source>
</evidence>
<evidence type="ECO:0000256" key="2">
    <source>
        <dbReference type="ARBA" id="ARBA00022801"/>
    </source>
</evidence>
<feature type="disulfide bond" description="In form B" evidence="7">
    <location>
        <begin position="41"/>
        <end position="346"/>
    </location>
</feature>
<evidence type="ECO:0000256" key="4">
    <source>
        <dbReference type="ARBA" id="ARBA00023180"/>
    </source>
</evidence>
<dbReference type="PANTHER" id="PTHR11799:SF12">
    <property type="entry name" value="PARAOXONASE-RELATED"/>
    <property type="match status" value="1"/>
</dbReference>
<comment type="catalytic activity">
    <reaction evidence="8">
        <text>a phenyl acetate + H2O = a phenol + acetate + H(+)</text>
        <dbReference type="Rhea" id="RHEA:17309"/>
        <dbReference type="ChEBI" id="CHEBI:15377"/>
        <dbReference type="ChEBI" id="CHEBI:15378"/>
        <dbReference type="ChEBI" id="CHEBI:30089"/>
        <dbReference type="ChEBI" id="CHEBI:33853"/>
        <dbReference type="ChEBI" id="CHEBI:140310"/>
        <dbReference type="EC" id="3.1.1.2"/>
    </reaction>
</comment>
<dbReference type="Gene3D" id="2.120.10.30">
    <property type="entry name" value="TolB, C-terminal domain"/>
    <property type="match status" value="1"/>
</dbReference>
<dbReference type="AlphaFoldDB" id="A0A914BXM8"/>
<dbReference type="EC" id="3.1.1.2" evidence="8"/>
<accession>A0A914BXM8</accession>
<evidence type="ECO:0000256" key="3">
    <source>
        <dbReference type="ARBA" id="ARBA00023157"/>
    </source>
</evidence>
<keyword evidence="9" id="KW-0472">Membrane</keyword>
<feature type="binding site" evidence="6">
    <location>
        <position position="158"/>
    </location>
    <ligand>
        <name>Ca(2+)</name>
        <dbReference type="ChEBI" id="CHEBI:29108"/>
        <label>1</label>
        <note>catalytic</note>
    </ligand>
</feature>
<dbReference type="PANTHER" id="PTHR11799">
    <property type="entry name" value="PARAOXONASE"/>
    <property type="match status" value="1"/>
</dbReference>
<dbReference type="WBParaSite" id="ACRNAN_Path_1220.g4737.t1">
    <property type="protein sequence ID" value="ACRNAN_Path_1220.g4737.t1"/>
    <property type="gene ID" value="ACRNAN_Path_1220.g4737"/>
</dbReference>
<evidence type="ECO:0000256" key="1">
    <source>
        <dbReference type="ARBA" id="ARBA00008595"/>
    </source>
</evidence>
<feature type="transmembrane region" description="Helical" evidence="9">
    <location>
        <begin position="6"/>
        <end position="27"/>
    </location>
</feature>
<evidence type="ECO:0000256" key="5">
    <source>
        <dbReference type="PIRSR" id="PIRSR602640-1"/>
    </source>
</evidence>
<keyword evidence="9" id="KW-1133">Transmembrane helix</keyword>
<comment type="cofactor">
    <cofactor evidence="6 8">
        <name>Ca(2+)</name>
        <dbReference type="ChEBI" id="CHEBI:29108"/>
    </cofactor>
    <text evidence="6 8">Binds 2 calcium ions per subunit.</text>
</comment>
<dbReference type="PRINTS" id="PR01785">
    <property type="entry name" value="PARAOXONASE"/>
</dbReference>
<evidence type="ECO:0000313" key="10">
    <source>
        <dbReference type="Proteomes" id="UP000887540"/>
    </source>
</evidence>
<keyword evidence="10" id="KW-1185">Reference proteome</keyword>
<feature type="binding site" evidence="6">
    <location>
        <position position="108"/>
    </location>
    <ligand>
        <name>Ca(2+)</name>
        <dbReference type="ChEBI" id="CHEBI:29108"/>
        <label>1</label>
        <note>catalytic</note>
    </ligand>
</feature>
<evidence type="ECO:0000256" key="6">
    <source>
        <dbReference type="PIRSR" id="PIRSR602640-2"/>
    </source>
</evidence>